<keyword evidence="5 14" id="KW-0479">Metal-binding</keyword>
<dbReference type="InterPro" id="IPR010996">
    <property type="entry name" value="HHH_MUS81"/>
</dbReference>
<dbReference type="GO" id="GO:0046872">
    <property type="term" value="F:metal ion binding"/>
    <property type="evidence" value="ECO:0007669"/>
    <property type="project" value="UniProtKB-UniRule"/>
</dbReference>
<evidence type="ECO:0000256" key="15">
    <source>
        <dbReference type="SAM" id="MobiDB-lite"/>
    </source>
</evidence>
<evidence type="ECO:0000259" key="16">
    <source>
        <dbReference type="SMART" id="SM00891"/>
    </source>
</evidence>
<dbReference type="Gene3D" id="1.10.150.670">
    <property type="entry name" value="Crossover junction endonuclease EME1, DNA-binding domain"/>
    <property type="match status" value="1"/>
</dbReference>
<dbReference type="InterPro" id="IPR036388">
    <property type="entry name" value="WH-like_DNA-bd_sf"/>
</dbReference>
<comment type="cofactor">
    <cofactor evidence="1 14">
        <name>Mg(2+)</name>
        <dbReference type="ChEBI" id="CHEBI:18420"/>
    </cofactor>
</comment>
<evidence type="ECO:0000256" key="12">
    <source>
        <dbReference type="ARBA" id="ARBA00023242"/>
    </source>
</evidence>
<comment type="similarity">
    <text evidence="3 14">Belongs to the XPF family.</text>
</comment>
<dbReference type="AlphaFoldDB" id="A0A8H7BDM0"/>
<sequence length="758" mass="86908">MTETECGNPLLRDWIGEWMEEEKAYESISKCTEKFAHPSEAEKLHGIGKVIAQKLEKRMIEHCKANDMPLPVRTKGNVEQCPVSRKRGSTQDQGSGEGESESNSTKKIRRAPKKPYVPKYRSGPYAILLALMDYRDDNLLQATKEQIIQQAEDYCDSSFDMPEPGKNYTAWSSIKTLLEKDYVWKNGSPPKYMLTDSGYEMGKQLRSASENNERNVKDNKKAVDNENRCVEEEVDLSLYVLDPNKFRKDLAAETRDSQPISVDLDDGVGSIHAHSDDSMIVHVNQRTMNEDEIDLTSFDFDETPQNTQTFHTSGQESQDLQSFDYEYIDTEGKPVRHMTQAATEVDSKAKQNQRKICNDAYPVDVVTYAYLKYKIRFSADQRHHRLAERINILETQGKLCLGWIPEDIADPICPGLPATSLLPLHVEKQDDFWPNYSQPAPDILIDDEDISYRETQSQPALTDARASMTRYPPDSYEIVLVLDNREIKMKTNRDYILQKLETKGIRVVKRALELGDVIWIARKKGSNSPSDELFLDIVIERKRMDDLVSSIKDGRFREQKYRLQRSGAHKVIYVVEEYNKEEAERFGVQAIQTALSSTQVVDGFFLKRTSTIDDTIDYLVTVTKMVEKLYQNVTLFRIPEHLISRQDFLNLKGTYTRSATEAFVVTYPIYNQLNSKYGTCVLQDLYIRMLMTIRGVSVEKASALIKVYPTPHKLLQAMRAANEQDGKNLAKEATKHGISRRRWGASLSERLWQVWGAL</sequence>
<feature type="domain" description="ERCC4" evidence="16">
    <location>
        <begin position="479"/>
        <end position="579"/>
    </location>
</feature>
<dbReference type="InterPro" id="IPR047417">
    <property type="entry name" value="WHD_MUS81"/>
</dbReference>
<organism evidence="17 18">
    <name type="scientific">Apophysomyces ossiformis</name>
    <dbReference type="NCBI Taxonomy" id="679940"/>
    <lineage>
        <taxon>Eukaryota</taxon>
        <taxon>Fungi</taxon>
        <taxon>Fungi incertae sedis</taxon>
        <taxon>Mucoromycota</taxon>
        <taxon>Mucoromycotina</taxon>
        <taxon>Mucoromycetes</taxon>
        <taxon>Mucorales</taxon>
        <taxon>Mucorineae</taxon>
        <taxon>Mucoraceae</taxon>
        <taxon>Apophysomyces</taxon>
    </lineage>
</organism>
<dbReference type="Proteomes" id="UP000605846">
    <property type="component" value="Unassembled WGS sequence"/>
</dbReference>
<evidence type="ECO:0000256" key="7">
    <source>
        <dbReference type="ARBA" id="ARBA00022763"/>
    </source>
</evidence>
<keyword evidence="10 14" id="KW-0233">DNA recombination</keyword>
<evidence type="ECO:0000256" key="5">
    <source>
        <dbReference type="ARBA" id="ARBA00022723"/>
    </source>
</evidence>
<dbReference type="GO" id="GO:0008821">
    <property type="term" value="F:crossover junction DNA endonuclease activity"/>
    <property type="evidence" value="ECO:0007669"/>
    <property type="project" value="UniProtKB-UniRule"/>
</dbReference>
<dbReference type="GO" id="GO:0006308">
    <property type="term" value="P:DNA catabolic process"/>
    <property type="evidence" value="ECO:0007669"/>
    <property type="project" value="UniProtKB-UniRule"/>
</dbReference>
<dbReference type="GO" id="GO:0031573">
    <property type="term" value="P:mitotic intra-S DNA damage checkpoint signaling"/>
    <property type="evidence" value="ECO:0007669"/>
    <property type="project" value="TreeGrafter"/>
</dbReference>
<proteinExistence type="inferred from homology"/>
<keyword evidence="9 14" id="KW-0460">Magnesium</keyword>
<keyword evidence="4 14" id="KW-0540">Nuclease</keyword>
<dbReference type="CDD" id="cd21036">
    <property type="entry name" value="WH_MUS81"/>
    <property type="match status" value="1"/>
</dbReference>
<dbReference type="Pfam" id="PF14716">
    <property type="entry name" value="HHH_8"/>
    <property type="match status" value="1"/>
</dbReference>
<dbReference type="Pfam" id="PF21292">
    <property type="entry name" value="EME1-MUS81_C"/>
    <property type="match status" value="1"/>
</dbReference>
<dbReference type="InterPro" id="IPR033309">
    <property type="entry name" value="Mus81"/>
</dbReference>
<evidence type="ECO:0000256" key="6">
    <source>
        <dbReference type="ARBA" id="ARBA00022759"/>
    </source>
</evidence>
<evidence type="ECO:0000256" key="2">
    <source>
        <dbReference type="ARBA" id="ARBA00004123"/>
    </source>
</evidence>
<evidence type="ECO:0000256" key="10">
    <source>
        <dbReference type="ARBA" id="ARBA00023172"/>
    </source>
</evidence>
<dbReference type="Gene3D" id="1.10.10.10">
    <property type="entry name" value="Winged helix-like DNA-binding domain superfamily/Winged helix DNA-binding domain"/>
    <property type="match status" value="1"/>
</dbReference>
<evidence type="ECO:0000256" key="3">
    <source>
        <dbReference type="ARBA" id="ARBA00010015"/>
    </source>
</evidence>
<keyword evidence="12 14" id="KW-0539">Nucleus</keyword>
<keyword evidence="7 14" id="KW-0227">DNA damage</keyword>
<dbReference type="FunFam" id="3.40.50.10130:FF:000003">
    <property type="entry name" value="Crossover junction endonuclease MUS81"/>
    <property type="match status" value="1"/>
</dbReference>
<dbReference type="InterPro" id="IPR047416">
    <property type="entry name" value="XPF_nuclease_Mus81"/>
</dbReference>
<dbReference type="EMBL" id="JABAYA010000339">
    <property type="protein sequence ID" value="KAF7720894.1"/>
    <property type="molecule type" value="Genomic_DNA"/>
</dbReference>
<dbReference type="FunFam" id="1.10.10.10:FF:000307">
    <property type="entry name" value="Crossover junction endonuclease MUS81"/>
    <property type="match status" value="1"/>
</dbReference>
<dbReference type="GO" id="GO:0003677">
    <property type="term" value="F:DNA binding"/>
    <property type="evidence" value="ECO:0007669"/>
    <property type="project" value="UniProtKB-UniRule"/>
</dbReference>
<dbReference type="CDD" id="cd20074">
    <property type="entry name" value="XPF_nuclease_Mus81"/>
    <property type="match status" value="1"/>
</dbReference>
<feature type="region of interest" description="Disordered" evidence="15">
    <location>
        <begin position="71"/>
        <end position="116"/>
    </location>
</feature>
<dbReference type="PANTHER" id="PTHR13451">
    <property type="entry name" value="CLASS II CROSSOVER JUNCTION ENDONUCLEASE MUS81"/>
    <property type="match status" value="1"/>
</dbReference>
<dbReference type="GO" id="GO:0005634">
    <property type="term" value="C:nucleus"/>
    <property type="evidence" value="ECO:0007669"/>
    <property type="project" value="UniProtKB-SubCell"/>
</dbReference>
<dbReference type="InterPro" id="IPR042530">
    <property type="entry name" value="EME1/EME2_C"/>
</dbReference>
<reference evidence="17" key="1">
    <citation type="submission" date="2020-01" db="EMBL/GenBank/DDBJ databases">
        <title>Genome Sequencing of Three Apophysomyces-Like Fungal Strains Confirms a Novel Fungal Genus in the Mucoromycota with divergent Burkholderia-like Endosymbiotic Bacteria.</title>
        <authorList>
            <person name="Stajich J.E."/>
            <person name="Macias A.M."/>
            <person name="Carter-House D."/>
            <person name="Lovett B."/>
            <person name="Kasson L.R."/>
            <person name="Berry K."/>
            <person name="Grigoriev I."/>
            <person name="Chang Y."/>
            <person name="Spatafora J."/>
            <person name="Kasson M.T."/>
        </authorList>
    </citation>
    <scope>NUCLEOTIDE SEQUENCE</scope>
    <source>
        <strain evidence="17">NRRL A-21654</strain>
    </source>
</reference>
<comment type="subcellular location">
    <subcellularLocation>
        <location evidence="2 14">Nucleus</location>
    </subcellularLocation>
</comment>
<dbReference type="GO" id="GO:0000712">
    <property type="term" value="P:resolution of meiotic recombination intermediates"/>
    <property type="evidence" value="ECO:0007669"/>
    <property type="project" value="TreeGrafter"/>
</dbReference>
<keyword evidence="18" id="KW-1185">Reference proteome</keyword>
<name>A0A8H7BDM0_9FUNG</name>
<dbReference type="PANTHER" id="PTHR13451:SF0">
    <property type="entry name" value="CROSSOVER JUNCTION ENDONUCLEASE MUS81"/>
    <property type="match status" value="1"/>
</dbReference>
<keyword evidence="8 14" id="KW-0378">Hydrolase</keyword>
<comment type="subunit">
    <text evidence="14">Interacts with EME1.</text>
</comment>
<dbReference type="EC" id="3.1.22.-" evidence="14"/>
<dbReference type="Gene3D" id="1.10.150.110">
    <property type="entry name" value="DNA polymerase beta, N-terminal domain-like"/>
    <property type="match status" value="1"/>
</dbReference>
<evidence type="ECO:0000313" key="17">
    <source>
        <dbReference type="EMBL" id="KAF7720894.1"/>
    </source>
</evidence>
<evidence type="ECO:0000256" key="14">
    <source>
        <dbReference type="RuleBase" id="RU369042"/>
    </source>
</evidence>
<protein>
    <recommendedName>
        <fullName evidence="14">Crossover junction endonuclease MUS81</fullName>
        <ecNumber evidence="14">3.1.22.-</ecNumber>
    </recommendedName>
</protein>
<dbReference type="InterPro" id="IPR006166">
    <property type="entry name" value="ERCC4_domain"/>
</dbReference>
<comment type="function">
    <text evidence="14">Interacts with EME1 to form a DNA structure-specific endonuclease with substrate preference for branched DNA structures with a 5'-end at the branch nick. Typical substrates include 3'-flap structures, D-loops, replication forks and nicked Holliday junctions. May be required in mitosis for the processing of stalled or collapsed replication fork intermediates. May be required in meiosis for the repair of meiosis-specific double strand breaks subsequent to single-end invasion (SEI).</text>
</comment>
<dbReference type="Pfam" id="PF21136">
    <property type="entry name" value="WHD_MUS81"/>
    <property type="match status" value="1"/>
</dbReference>
<dbReference type="SMART" id="SM00891">
    <property type="entry name" value="ERCC4"/>
    <property type="match status" value="1"/>
</dbReference>
<evidence type="ECO:0000256" key="11">
    <source>
        <dbReference type="ARBA" id="ARBA00023204"/>
    </source>
</evidence>
<dbReference type="Gene3D" id="3.40.50.10130">
    <property type="match status" value="1"/>
</dbReference>
<keyword evidence="6 14" id="KW-0255">Endonuclease</keyword>
<keyword evidence="11 14" id="KW-0234">DNA repair</keyword>
<evidence type="ECO:0000256" key="13">
    <source>
        <dbReference type="ARBA" id="ARBA00023254"/>
    </source>
</evidence>
<comment type="caution">
    <text evidence="17">The sequence shown here is derived from an EMBL/GenBank/DDBJ whole genome shotgun (WGS) entry which is preliminary data.</text>
</comment>
<accession>A0A8H7BDM0</accession>
<dbReference type="InterPro" id="IPR027421">
    <property type="entry name" value="DNA_pol_lamdba_lyase_dom_sf"/>
</dbReference>
<gene>
    <name evidence="17" type="primary">MUS81</name>
    <name evidence="17" type="ORF">EC973_005795</name>
</gene>
<dbReference type="GO" id="GO:0048257">
    <property type="term" value="F:3'-flap endonuclease activity"/>
    <property type="evidence" value="ECO:0007669"/>
    <property type="project" value="TreeGrafter"/>
</dbReference>
<dbReference type="OrthoDB" id="5963188at2759"/>
<dbReference type="Pfam" id="PF02732">
    <property type="entry name" value="ERCC4"/>
    <property type="match status" value="1"/>
</dbReference>
<dbReference type="GO" id="GO:0000727">
    <property type="term" value="P:double-strand break repair via break-induced replication"/>
    <property type="evidence" value="ECO:0007669"/>
    <property type="project" value="UniProtKB-UniRule"/>
</dbReference>
<evidence type="ECO:0000256" key="9">
    <source>
        <dbReference type="ARBA" id="ARBA00022842"/>
    </source>
</evidence>
<evidence type="ECO:0000256" key="4">
    <source>
        <dbReference type="ARBA" id="ARBA00022722"/>
    </source>
</evidence>
<dbReference type="SUPFAM" id="SSF52980">
    <property type="entry name" value="Restriction endonuclease-like"/>
    <property type="match status" value="1"/>
</dbReference>
<evidence type="ECO:0000256" key="8">
    <source>
        <dbReference type="ARBA" id="ARBA00022801"/>
    </source>
</evidence>
<evidence type="ECO:0000313" key="18">
    <source>
        <dbReference type="Proteomes" id="UP000605846"/>
    </source>
</evidence>
<dbReference type="GO" id="GO:0048476">
    <property type="term" value="C:Holliday junction resolvase complex"/>
    <property type="evidence" value="ECO:0007669"/>
    <property type="project" value="UniProtKB-UniRule"/>
</dbReference>
<evidence type="ECO:0000256" key="1">
    <source>
        <dbReference type="ARBA" id="ARBA00001946"/>
    </source>
</evidence>
<dbReference type="InterPro" id="IPR011335">
    <property type="entry name" value="Restrct_endonuc-II-like"/>
</dbReference>
<keyword evidence="13" id="KW-0469">Meiosis</keyword>